<keyword evidence="4" id="KW-1185">Reference proteome</keyword>
<comment type="caution">
    <text evidence="3">The sequence shown here is derived from an EMBL/GenBank/DDBJ whole genome shotgun (WGS) entry which is preliminary data.</text>
</comment>
<dbReference type="EMBL" id="JAEQNA010000003">
    <property type="protein sequence ID" value="MBL0420839.1"/>
    <property type="molecule type" value="Genomic_DNA"/>
</dbReference>
<evidence type="ECO:0000313" key="4">
    <source>
        <dbReference type="Proteomes" id="UP000613011"/>
    </source>
</evidence>
<evidence type="ECO:0000256" key="1">
    <source>
        <dbReference type="SAM" id="MobiDB-lite"/>
    </source>
</evidence>
<accession>A0A936ZUI7</accession>
<keyword evidence="2" id="KW-0732">Signal</keyword>
<protein>
    <recommendedName>
        <fullName evidence="5">Lipoprotein</fullName>
    </recommendedName>
</protein>
<evidence type="ECO:0000313" key="3">
    <source>
        <dbReference type="EMBL" id="MBL0420839.1"/>
    </source>
</evidence>
<evidence type="ECO:0000256" key="2">
    <source>
        <dbReference type="SAM" id="SignalP"/>
    </source>
</evidence>
<dbReference type="RefSeq" id="WP_201683911.1">
    <property type="nucleotide sequence ID" value="NZ_JAEQNA010000003.1"/>
</dbReference>
<feature type="signal peptide" evidence="2">
    <location>
        <begin position="1"/>
        <end position="26"/>
    </location>
</feature>
<dbReference type="Proteomes" id="UP000613011">
    <property type="component" value="Unassembled WGS sequence"/>
</dbReference>
<dbReference type="AlphaFoldDB" id="A0A936ZUI7"/>
<dbReference type="PROSITE" id="PS51257">
    <property type="entry name" value="PROKAR_LIPOPROTEIN"/>
    <property type="match status" value="1"/>
</dbReference>
<gene>
    <name evidence="3" type="ORF">JI739_10830</name>
</gene>
<sequence>MKRPGPLGRLKSLAAGGLAGLLAACAPNPVSRGTVAGTPPGPVPPPPGVSGQPPRPDEPTVAPARPSTPGTSLARTAREYRRDGAGHLYKLYANRIYAGRLPPMLYAVGVLEVELDARGEPRRLHWLRAPKHAPEVVGEIEKLVRAAAPYPVPLRLGKVTYTDTWLWDRSGRFQLDTLTEGQD</sequence>
<reference evidence="3" key="1">
    <citation type="submission" date="2021-01" db="EMBL/GenBank/DDBJ databases">
        <title>Ramlibacter sp. strain AW1 16S ribosomal RNA gene Genome sequencing and assembly.</title>
        <authorList>
            <person name="Kang M."/>
        </authorList>
    </citation>
    <scope>NUCLEOTIDE SEQUENCE</scope>
    <source>
        <strain evidence="3">AW1</strain>
    </source>
</reference>
<evidence type="ECO:0008006" key="5">
    <source>
        <dbReference type="Google" id="ProtNLM"/>
    </source>
</evidence>
<feature type="chain" id="PRO_5037692064" description="Lipoprotein" evidence="2">
    <location>
        <begin position="27"/>
        <end position="183"/>
    </location>
</feature>
<organism evidence="3 4">
    <name type="scientific">Ramlibacter aurantiacus</name>
    <dbReference type="NCBI Taxonomy" id="2801330"/>
    <lineage>
        <taxon>Bacteria</taxon>
        <taxon>Pseudomonadati</taxon>
        <taxon>Pseudomonadota</taxon>
        <taxon>Betaproteobacteria</taxon>
        <taxon>Burkholderiales</taxon>
        <taxon>Comamonadaceae</taxon>
        <taxon>Ramlibacter</taxon>
    </lineage>
</organism>
<feature type="compositionally biased region" description="Pro residues" evidence="1">
    <location>
        <begin position="39"/>
        <end position="48"/>
    </location>
</feature>
<feature type="region of interest" description="Disordered" evidence="1">
    <location>
        <begin position="29"/>
        <end position="72"/>
    </location>
</feature>
<name>A0A936ZUI7_9BURK</name>
<proteinExistence type="predicted"/>